<dbReference type="Pfam" id="PF23065">
    <property type="entry name" value="PH_SMPa"/>
    <property type="match status" value="1"/>
</dbReference>
<dbReference type="PANTHER" id="PTHR13466:SF0">
    <property type="entry name" value="SMP-LTD DOMAIN-CONTAINING PROTEIN"/>
    <property type="match status" value="1"/>
</dbReference>
<gene>
    <name evidence="11" type="ORF">FPE_LOCUS13913</name>
</gene>
<dbReference type="SUPFAM" id="SSF50729">
    <property type="entry name" value="PH domain-like"/>
    <property type="match status" value="1"/>
</dbReference>
<dbReference type="InterPro" id="IPR057080">
    <property type="entry name" value="PH_SMPa"/>
</dbReference>
<keyword evidence="7" id="KW-0446">Lipid-binding</keyword>
<keyword evidence="4" id="KW-0256">Endoplasmic reticulum</keyword>
<evidence type="ECO:0000256" key="4">
    <source>
        <dbReference type="ARBA" id="ARBA00022824"/>
    </source>
</evidence>
<feature type="compositionally biased region" description="Polar residues" evidence="9">
    <location>
        <begin position="625"/>
        <end position="636"/>
    </location>
</feature>
<name>A0AAD2DVP8_9LAMI</name>
<evidence type="ECO:0000313" key="12">
    <source>
        <dbReference type="Proteomes" id="UP000834106"/>
    </source>
</evidence>
<dbReference type="InterPro" id="IPR031468">
    <property type="entry name" value="SMP_LBD"/>
</dbReference>
<dbReference type="GO" id="GO:0005789">
    <property type="term" value="C:endoplasmic reticulum membrane"/>
    <property type="evidence" value="ECO:0007669"/>
    <property type="project" value="UniProtKB-SubCell"/>
</dbReference>
<evidence type="ECO:0000259" key="10">
    <source>
        <dbReference type="PROSITE" id="PS51847"/>
    </source>
</evidence>
<evidence type="ECO:0000313" key="11">
    <source>
        <dbReference type="EMBL" id="CAI9766483.1"/>
    </source>
</evidence>
<feature type="domain" description="SMP-LTD" evidence="10">
    <location>
        <begin position="338"/>
        <end position="601"/>
    </location>
</feature>
<evidence type="ECO:0000256" key="3">
    <source>
        <dbReference type="ARBA" id="ARBA00022692"/>
    </source>
</evidence>
<dbReference type="EMBL" id="OU503043">
    <property type="protein sequence ID" value="CAI9766483.1"/>
    <property type="molecule type" value="Genomic_DNA"/>
</dbReference>
<feature type="compositionally biased region" description="Low complexity" evidence="9">
    <location>
        <begin position="297"/>
        <end position="316"/>
    </location>
</feature>
<evidence type="ECO:0000256" key="8">
    <source>
        <dbReference type="ARBA" id="ARBA00023136"/>
    </source>
</evidence>
<keyword evidence="8" id="KW-0472">Membrane</keyword>
<keyword evidence="3" id="KW-0812">Transmembrane</keyword>
<keyword evidence="5" id="KW-1133">Transmembrane helix</keyword>
<evidence type="ECO:0000256" key="9">
    <source>
        <dbReference type="SAM" id="MobiDB-lite"/>
    </source>
</evidence>
<dbReference type="PROSITE" id="PS51847">
    <property type="entry name" value="SMP"/>
    <property type="match status" value="1"/>
</dbReference>
<feature type="region of interest" description="Disordered" evidence="9">
    <location>
        <begin position="291"/>
        <end position="328"/>
    </location>
</feature>
<feature type="compositionally biased region" description="Polar residues" evidence="9">
    <location>
        <begin position="703"/>
        <end position="717"/>
    </location>
</feature>
<dbReference type="GO" id="GO:0006869">
    <property type="term" value="P:lipid transport"/>
    <property type="evidence" value="ECO:0007669"/>
    <property type="project" value="UniProtKB-KW"/>
</dbReference>
<dbReference type="CDD" id="cd21675">
    <property type="entry name" value="SMP_TEX2"/>
    <property type="match status" value="1"/>
</dbReference>
<keyword evidence="12" id="KW-1185">Reference proteome</keyword>
<dbReference type="AlphaFoldDB" id="A0AAD2DVP8"/>
<proteinExistence type="predicted"/>
<evidence type="ECO:0000256" key="2">
    <source>
        <dbReference type="ARBA" id="ARBA00022448"/>
    </source>
</evidence>
<dbReference type="Proteomes" id="UP000834106">
    <property type="component" value="Chromosome 8"/>
</dbReference>
<evidence type="ECO:0000256" key="7">
    <source>
        <dbReference type="ARBA" id="ARBA00023121"/>
    </source>
</evidence>
<protein>
    <recommendedName>
        <fullName evidence="10">SMP-LTD domain-containing protein</fullName>
    </recommendedName>
</protein>
<organism evidence="11 12">
    <name type="scientific">Fraxinus pennsylvanica</name>
    <dbReference type="NCBI Taxonomy" id="56036"/>
    <lineage>
        <taxon>Eukaryota</taxon>
        <taxon>Viridiplantae</taxon>
        <taxon>Streptophyta</taxon>
        <taxon>Embryophyta</taxon>
        <taxon>Tracheophyta</taxon>
        <taxon>Spermatophyta</taxon>
        <taxon>Magnoliopsida</taxon>
        <taxon>eudicotyledons</taxon>
        <taxon>Gunneridae</taxon>
        <taxon>Pentapetalae</taxon>
        <taxon>asterids</taxon>
        <taxon>lamiids</taxon>
        <taxon>Lamiales</taxon>
        <taxon>Oleaceae</taxon>
        <taxon>Oleeae</taxon>
        <taxon>Fraxinus</taxon>
    </lineage>
</organism>
<feature type="compositionally biased region" description="Low complexity" evidence="9">
    <location>
        <begin position="661"/>
        <end position="673"/>
    </location>
</feature>
<comment type="subcellular location">
    <subcellularLocation>
        <location evidence="1">Endoplasmic reticulum membrane</location>
    </subcellularLocation>
</comment>
<feature type="region of interest" description="Disordered" evidence="9">
    <location>
        <begin position="625"/>
        <end position="746"/>
    </location>
</feature>
<dbReference type="PANTHER" id="PTHR13466">
    <property type="entry name" value="TEX2 PROTEIN-RELATED"/>
    <property type="match status" value="1"/>
</dbReference>
<evidence type="ECO:0000256" key="5">
    <source>
        <dbReference type="ARBA" id="ARBA00022989"/>
    </source>
</evidence>
<accession>A0AAD2DVP8</accession>
<evidence type="ECO:0000256" key="6">
    <source>
        <dbReference type="ARBA" id="ARBA00023055"/>
    </source>
</evidence>
<keyword evidence="6" id="KW-0445">Lipid transport</keyword>
<dbReference type="GO" id="GO:0008289">
    <property type="term" value="F:lipid binding"/>
    <property type="evidence" value="ECO:0007669"/>
    <property type="project" value="UniProtKB-KW"/>
</dbReference>
<keyword evidence="2" id="KW-0813">Transport</keyword>
<sequence length="769" mass="85575">MVLLLLSVYLLGAFTVIAMEAAGLWILIRLINQRVAKEQGKEKDSASAGDLNPTLHNIQGDIWVLEPEKVPKPGLLDKAPKEQKRKNEFLEVIPVQRYAKIKDHRLILTETDGSHIEISLKGCTIAAVSATSLSSRKWAKRYPIIVESEGSVIYKGSKTIYIYLETSWEKESWCKALRLASCDEEKLKWFTKLKIEFHNYLTSLNAGYPSFMKPSRVFSAKPLDKPIKIDGSSKVRQFLKKIAKKASISGVDYIASGNSTSGRDERKLGEKSRSFQDSVLAPGLVKLAPTGKLSSVSSENSRGASSTSSSTEPGSRVHISGISDVEPNLRNSSDDGTLCLNLLISRLFFDTKRNLQIRNSIKNRIQITLSNMRRPNYLGEVTCTSVDPGSLPLHILAMRVIPCDTNELLALEVDVEYSGGMILEIETRLKIRELELEGEQTSSNSSTVGEVTSDLLEGIEYFGKQSKLSEETTDGVEQKDEGDHIMDEIRDSKSTTPASSQVPRWKSVIHSITKQVQQVPISLGVRVSSLHGTMRIYVKGPPSDQIWFGFTSMPNIEFNLESFVGDNKITSGRVALFLIGRFKTAIRETLVLPNCESVCIPWMLAEKDDWVPRNVAPFMWYNQDKSSSSTTKQEAPSLQPGDERSKCVGHAAESTNQSLGSSHVDSSTSNSHSFQDQLRAPLLDKGTPQEIAPRSPEEKSNIHPLQSQSIIISEGQNDTSEEDDSSRSRRIGRRERMLGLGKKMGEKLEVKRRHIEEKGRSFVDRMKGT</sequence>
<reference evidence="11" key="1">
    <citation type="submission" date="2023-05" db="EMBL/GenBank/DDBJ databases">
        <authorList>
            <person name="Huff M."/>
        </authorList>
    </citation>
    <scope>NUCLEOTIDE SEQUENCE</scope>
</reference>
<evidence type="ECO:0000256" key="1">
    <source>
        <dbReference type="ARBA" id="ARBA00004586"/>
    </source>
</evidence>